<dbReference type="AlphaFoldDB" id="A0A669CWU4"/>
<evidence type="ECO:0000256" key="3">
    <source>
        <dbReference type="SAM" id="SignalP"/>
    </source>
</evidence>
<dbReference type="Proteomes" id="UP000005207">
    <property type="component" value="Linkage group LG2"/>
</dbReference>
<dbReference type="Ensembl" id="ENSONIT00000049914.1">
    <property type="protein sequence ID" value="ENSONIP00000052581.1"/>
    <property type="gene ID" value="ENSONIG00000000954.2"/>
</dbReference>
<dbReference type="OrthoDB" id="8962861at2759"/>
<dbReference type="Pfam" id="PF07686">
    <property type="entry name" value="V-set"/>
    <property type="match status" value="1"/>
</dbReference>
<dbReference type="InterPro" id="IPR013106">
    <property type="entry name" value="Ig_V-set"/>
</dbReference>
<keyword evidence="1" id="KW-0393">Immunoglobulin domain</keyword>
<evidence type="ECO:0000259" key="4">
    <source>
        <dbReference type="SMART" id="SM00409"/>
    </source>
</evidence>
<dbReference type="InterPro" id="IPR013783">
    <property type="entry name" value="Ig-like_fold"/>
</dbReference>
<dbReference type="SMART" id="SM00409">
    <property type="entry name" value="IG"/>
    <property type="match status" value="1"/>
</dbReference>
<feature type="domain" description="Immunoglobulin" evidence="4">
    <location>
        <begin position="21"/>
        <end position="116"/>
    </location>
</feature>
<dbReference type="KEGG" id="onl:102076764"/>
<organism evidence="5 6">
    <name type="scientific">Oreochromis niloticus</name>
    <name type="common">Nile tilapia</name>
    <name type="synonym">Tilapia nilotica</name>
    <dbReference type="NCBI Taxonomy" id="8128"/>
    <lineage>
        <taxon>Eukaryota</taxon>
        <taxon>Metazoa</taxon>
        <taxon>Chordata</taxon>
        <taxon>Craniata</taxon>
        <taxon>Vertebrata</taxon>
        <taxon>Euteleostomi</taxon>
        <taxon>Actinopterygii</taxon>
        <taxon>Neopterygii</taxon>
        <taxon>Teleostei</taxon>
        <taxon>Neoteleostei</taxon>
        <taxon>Acanthomorphata</taxon>
        <taxon>Ovalentaria</taxon>
        <taxon>Cichlomorphae</taxon>
        <taxon>Cichliformes</taxon>
        <taxon>Cichlidae</taxon>
        <taxon>African cichlids</taxon>
        <taxon>Pseudocrenilabrinae</taxon>
        <taxon>Oreochromini</taxon>
        <taxon>Oreochromis</taxon>
    </lineage>
</organism>
<dbReference type="SUPFAM" id="SSF48726">
    <property type="entry name" value="Immunoglobulin"/>
    <property type="match status" value="1"/>
</dbReference>
<dbReference type="GO" id="GO:0050853">
    <property type="term" value="P:B cell receptor signaling pathway"/>
    <property type="evidence" value="ECO:0007669"/>
    <property type="project" value="TreeGrafter"/>
</dbReference>
<protein>
    <submittedName>
        <fullName evidence="5">Uncharacterized LOC102076764</fullName>
    </submittedName>
</protein>
<gene>
    <name evidence="5" type="primary">LOC102076764</name>
</gene>
<dbReference type="InterPro" id="IPR036179">
    <property type="entry name" value="Ig-like_dom_sf"/>
</dbReference>
<keyword evidence="2" id="KW-0472">Membrane</keyword>
<keyword evidence="2" id="KW-1133">Transmembrane helix</keyword>
<keyword evidence="6" id="KW-1185">Reference proteome</keyword>
<feature type="signal peptide" evidence="3">
    <location>
        <begin position="1"/>
        <end position="15"/>
    </location>
</feature>
<reference evidence="5" key="2">
    <citation type="submission" date="2025-08" db="UniProtKB">
        <authorList>
            <consortium name="Ensembl"/>
        </authorList>
    </citation>
    <scope>IDENTIFICATION</scope>
</reference>
<dbReference type="InParanoid" id="A0A669CWU4"/>
<feature type="transmembrane region" description="Helical" evidence="2">
    <location>
        <begin position="244"/>
        <end position="265"/>
    </location>
</feature>
<accession>A0A669CWU4</accession>
<feature type="chain" id="PRO_5025348448" evidence="3">
    <location>
        <begin position="16"/>
        <end position="338"/>
    </location>
</feature>
<evidence type="ECO:0000313" key="6">
    <source>
        <dbReference type="Proteomes" id="UP000005207"/>
    </source>
</evidence>
<dbReference type="PANTHER" id="PTHR14334">
    <property type="entry name" value="B-CELL ANTIGEN RECEPTOR COMPLEX-ASSOCIATED PROTEIN"/>
    <property type="match status" value="1"/>
</dbReference>
<evidence type="ECO:0000256" key="1">
    <source>
        <dbReference type="ARBA" id="ARBA00023319"/>
    </source>
</evidence>
<reference evidence="5" key="3">
    <citation type="submission" date="2025-09" db="UniProtKB">
        <authorList>
            <consortium name="Ensembl"/>
        </authorList>
    </citation>
    <scope>IDENTIFICATION</scope>
</reference>
<evidence type="ECO:0000256" key="2">
    <source>
        <dbReference type="SAM" id="Phobius"/>
    </source>
</evidence>
<dbReference type="InterPro" id="IPR003599">
    <property type="entry name" value="Ig_sub"/>
</dbReference>
<dbReference type="GeneTree" id="ENSGT00950000182968"/>
<dbReference type="GO" id="GO:0019815">
    <property type="term" value="C:B cell receptor complex"/>
    <property type="evidence" value="ECO:0007669"/>
    <property type="project" value="TreeGrafter"/>
</dbReference>
<dbReference type="RefSeq" id="XP_025766237.1">
    <property type="nucleotide sequence ID" value="XM_025910452.1"/>
</dbReference>
<dbReference type="Gene3D" id="2.60.40.10">
    <property type="entry name" value="Immunoglobulins"/>
    <property type="match status" value="1"/>
</dbReference>
<proteinExistence type="predicted"/>
<dbReference type="GO" id="GO:0009897">
    <property type="term" value="C:external side of plasma membrane"/>
    <property type="evidence" value="ECO:0007669"/>
    <property type="project" value="TreeGrafter"/>
</dbReference>
<dbReference type="OMA" id="NYYTVAC"/>
<keyword evidence="2" id="KW-0812">Transmembrane</keyword>
<reference evidence="6" key="1">
    <citation type="submission" date="2012-01" db="EMBL/GenBank/DDBJ databases">
        <title>The Genome Sequence of Oreochromis niloticus (Nile Tilapia).</title>
        <authorList>
            <consortium name="Broad Institute Genome Assembly Team"/>
            <consortium name="Broad Institute Sequencing Platform"/>
            <person name="Di Palma F."/>
            <person name="Johnson J."/>
            <person name="Lander E.S."/>
            <person name="Lindblad-Toh K."/>
        </authorList>
    </citation>
    <scope>NUCLEOTIDE SEQUENCE [LARGE SCALE GENOMIC DNA]</scope>
</reference>
<name>A0A669CWU4_ORENI</name>
<dbReference type="GeneID" id="102076764"/>
<dbReference type="GO" id="GO:0030183">
    <property type="term" value="P:B cell differentiation"/>
    <property type="evidence" value="ECO:0007669"/>
    <property type="project" value="TreeGrafter"/>
</dbReference>
<keyword evidence="3" id="KW-0732">Signal</keyword>
<sequence length="338" mass="38108">MRIIFYLLMLSVVYCSEEQIFETKIAHVGANIKLTCPRRSTGTLFWIKLVSGNFPKIFGRSFSSQRVDQRIRTATEDGIFDLYITKVQESDTGVYFCVKTLSRDLIFLKGTFLKVEGPEPAFTTALPSDPVHLAHTVTLQCSILRDFQNKSCPTDKRMFCLSAKSHRSHLDLNYSCVNGEDEYEKNPEELSAKTCFYSYFRNFSSFDFQAYYCSVATCVESSSGDKTKGDTAAVDRSNSKRNNIFFYLFIATLAISVIVIAFLVYSIKKLKTNSHVYSNAALETNGISGGDQENPQTDEDTLVYSTATFKKVSKSVERHKKPTEEDNIYAAVKAPVLD</sequence>
<evidence type="ECO:0000313" key="5">
    <source>
        <dbReference type="Ensembl" id="ENSONIP00000052581.1"/>
    </source>
</evidence>